<dbReference type="GO" id="GO:0034450">
    <property type="term" value="F:ubiquitin-ubiquitin ligase activity"/>
    <property type="evidence" value="ECO:0007669"/>
    <property type="project" value="InterPro"/>
</dbReference>
<evidence type="ECO:0000256" key="3">
    <source>
        <dbReference type="ARBA" id="ARBA00004496"/>
    </source>
</evidence>
<dbReference type="PANTHER" id="PTHR13931:SF2">
    <property type="entry name" value="UBIQUITIN CONJUGATION FACTOR E4 B"/>
    <property type="match status" value="1"/>
</dbReference>
<keyword evidence="7" id="KW-0963">Cytoplasm</keyword>
<dbReference type="Pfam" id="PF04564">
    <property type="entry name" value="U-box"/>
    <property type="match status" value="1"/>
</dbReference>
<evidence type="ECO:0000256" key="2">
    <source>
        <dbReference type="ARBA" id="ARBA00004123"/>
    </source>
</evidence>
<dbReference type="STRING" id="112090.W4HBI3"/>
<dbReference type="InterPro" id="IPR013083">
    <property type="entry name" value="Znf_RING/FYVE/PHD"/>
</dbReference>
<protein>
    <recommendedName>
        <fullName evidence="6">RING-type E3 ubiquitin transferase</fullName>
        <ecNumber evidence="6">2.3.2.27</ecNumber>
    </recommendedName>
</protein>
<feature type="compositionally biased region" description="Pro residues" evidence="11">
    <location>
        <begin position="61"/>
        <end position="72"/>
    </location>
</feature>
<comment type="catalytic activity">
    <reaction evidence="1">
        <text>S-ubiquitinyl-[E2 ubiquitin-conjugating enzyme]-L-cysteine + [acceptor protein]-L-lysine = [E2 ubiquitin-conjugating enzyme]-L-cysteine + N(6)-ubiquitinyl-[acceptor protein]-L-lysine.</text>
        <dbReference type="EC" id="2.3.2.27"/>
    </reaction>
</comment>
<evidence type="ECO:0000256" key="1">
    <source>
        <dbReference type="ARBA" id="ARBA00000900"/>
    </source>
</evidence>
<feature type="compositionally biased region" description="Low complexity" evidence="11">
    <location>
        <begin position="45"/>
        <end position="55"/>
    </location>
</feature>
<sequence>MASWIGSWMNGDAKPTNEEEKTDTVPVNQPTAEELRQKRLDRLAALEASTAASNADVASAPTPPPVQRPPPANQVKAITPAPIEHGNHGPSPQLSNAPDLTKRKSSTRRDPLHNALQQILGVTLTKSHAGSTFVYVATDSDTINSDNLSEVLYLRLLVDDPTYSSALEYLFAVYQRVRTESSGLNDADRLVVQSVQEQCINYSVTCLLEPEMFPSKVTPLEAFDALVRSPNASTSSYLEALAAGLEAQGGNAAVGRVGGPILQKLVSEVFLGSQSILALESWSSPIQTIGSLVRIKGFATVFTNIPGFLLTPPLNGRRLQDATALGILLRFSTDAPDPAIKDLFANITKRSRVDVNKSVESLRSKLSLLHNIVTDIFRSLLKGGAHSKTRTIQWLEQAMVVNVEGSKENPNPALVSTAGMLINLNVVLLRLCGPFLPPSTKHALIDATYWKCCSSPLFPQDTTKLVAPSSSSEQQQPAPPSAALASFNFITQCFFLTLRAVHIGPVATIGKYMRLLRQLSYMQNHMNDDPRGRAQFEMLAATKMIIDAKLLQPELLHDLVRFALLSANVTCRLCLSPNGNAVALAGLDLLPLVTPADALLVPSVPEHVVEDILSIVLFVARFAPDELKSFEFGDFLTMALIFLSSPQLIRSPHLRAKMSECLFEMCLPSHESEDRPTAAIPSAVAALVQSKLAQQHLAPCLLALYGDVEQTGFYEKLEHRYNIACLLKYLWKCPDHKAAFVMISQNQPAFVKFAHGLMNHINSLLTDALTNLPEIKSLQEESQSPQWLSLNEAVREQKQSLLAEKERTVTSSLQLANETIHMMSYLTSEIQAPFLTAELEDRLVGMLNSVLVKLAGPRGLDLKVTNPEVYKFRPKVMLCEIVETILHFSQYESFQLAVATNGLYDASVYRKCAGILQRTQVVDAAKVAAFDSFAQTVEDLFNSNTQDEAMLGDIPDEFMDPLLWQLMKEPVTLPSGYVVDRATITQHLMNDASDPFTRSPLTVDQLVPNAALKAQIQAWVAAQHK</sequence>
<dbReference type="GO" id="GO:0006511">
    <property type="term" value="P:ubiquitin-dependent protein catabolic process"/>
    <property type="evidence" value="ECO:0007669"/>
    <property type="project" value="InterPro"/>
</dbReference>
<dbReference type="Gene3D" id="3.30.40.10">
    <property type="entry name" value="Zinc/RING finger domain, C3HC4 (zinc finger)"/>
    <property type="match status" value="1"/>
</dbReference>
<dbReference type="EMBL" id="KI913114">
    <property type="protein sequence ID" value="ETV89375.1"/>
    <property type="molecule type" value="Genomic_DNA"/>
</dbReference>
<organism evidence="13">
    <name type="scientific">Aphanomyces astaci</name>
    <name type="common">Crayfish plague agent</name>
    <dbReference type="NCBI Taxonomy" id="112090"/>
    <lineage>
        <taxon>Eukaryota</taxon>
        <taxon>Sar</taxon>
        <taxon>Stramenopiles</taxon>
        <taxon>Oomycota</taxon>
        <taxon>Saprolegniomycetes</taxon>
        <taxon>Saprolegniales</taxon>
        <taxon>Verrucalvaceae</taxon>
        <taxon>Aphanomyces</taxon>
    </lineage>
</organism>
<dbReference type="GO" id="GO:0005737">
    <property type="term" value="C:cytoplasm"/>
    <property type="evidence" value="ECO:0007669"/>
    <property type="project" value="UniProtKB-SubCell"/>
</dbReference>
<dbReference type="UniPathway" id="UPA00143"/>
<feature type="domain" description="U-box" evidence="12">
    <location>
        <begin position="953"/>
        <end position="1025"/>
    </location>
</feature>
<gene>
    <name evidence="13" type="ORF">H257_00681</name>
</gene>
<dbReference type="EC" id="2.3.2.27" evidence="6"/>
<comment type="subcellular location">
    <subcellularLocation>
        <location evidence="3">Cytoplasm</location>
    </subcellularLocation>
    <subcellularLocation>
        <location evidence="2">Nucleus</location>
    </subcellularLocation>
</comment>
<evidence type="ECO:0000313" key="13">
    <source>
        <dbReference type="EMBL" id="ETV89375.1"/>
    </source>
</evidence>
<evidence type="ECO:0000256" key="6">
    <source>
        <dbReference type="ARBA" id="ARBA00012483"/>
    </source>
</evidence>
<dbReference type="GO" id="GO:0000209">
    <property type="term" value="P:protein polyubiquitination"/>
    <property type="evidence" value="ECO:0007669"/>
    <property type="project" value="TreeGrafter"/>
</dbReference>
<evidence type="ECO:0000259" key="12">
    <source>
        <dbReference type="PROSITE" id="PS51698"/>
    </source>
</evidence>
<evidence type="ECO:0000256" key="5">
    <source>
        <dbReference type="ARBA" id="ARBA00007434"/>
    </source>
</evidence>
<keyword evidence="8" id="KW-0808">Transferase</keyword>
<keyword evidence="9" id="KW-0833">Ubl conjugation pathway</keyword>
<proteinExistence type="inferred from homology"/>
<keyword evidence="10" id="KW-0539">Nucleus</keyword>
<dbReference type="Pfam" id="PF10408">
    <property type="entry name" value="Ufd2P_core"/>
    <property type="match status" value="1"/>
</dbReference>
<evidence type="ECO:0000256" key="10">
    <source>
        <dbReference type="ARBA" id="ARBA00023242"/>
    </source>
</evidence>
<evidence type="ECO:0000256" key="7">
    <source>
        <dbReference type="ARBA" id="ARBA00022490"/>
    </source>
</evidence>
<feature type="compositionally biased region" description="Basic and acidic residues" evidence="11">
    <location>
        <begin position="33"/>
        <end position="44"/>
    </location>
</feature>
<dbReference type="InterPro" id="IPR003613">
    <property type="entry name" value="Ubox_domain"/>
</dbReference>
<dbReference type="GO" id="GO:0005634">
    <property type="term" value="C:nucleus"/>
    <property type="evidence" value="ECO:0007669"/>
    <property type="project" value="UniProtKB-SubCell"/>
</dbReference>
<dbReference type="GO" id="GO:0036503">
    <property type="term" value="P:ERAD pathway"/>
    <property type="evidence" value="ECO:0007669"/>
    <property type="project" value="InterPro"/>
</dbReference>
<dbReference type="GO" id="GO:0000151">
    <property type="term" value="C:ubiquitin ligase complex"/>
    <property type="evidence" value="ECO:0007669"/>
    <property type="project" value="InterPro"/>
</dbReference>
<comment type="pathway">
    <text evidence="4">Protein modification; protein ubiquitination.</text>
</comment>
<dbReference type="SMART" id="SM00504">
    <property type="entry name" value="Ubox"/>
    <property type="match status" value="1"/>
</dbReference>
<dbReference type="SUPFAM" id="SSF57850">
    <property type="entry name" value="RING/U-box"/>
    <property type="match status" value="1"/>
</dbReference>
<evidence type="ECO:0000256" key="4">
    <source>
        <dbReference type="ARBA" id="ARBA00004906"/>
    </source>
</evidence>
<accession>W4HBI3</accession>
<evidence type="ECO:0000256" key="11">
    <source>
        <dbReference type="SAM" id="MobiDB-lite"/>
    </source>
</evidence>
<name>W4HBI3_APHAT</name>
<dbReference type="AlphaFoldDB" id="W4HBI3"/>
<feature type="region of interest" description="Disordered" evidence="11">
    <location>
        <begin position="1"/>
        <end position="111"/>
    </location>
</feature>
<dbReference type="GeneID" id="20802677"/>
<evidence type="ECO:0000256" key="9">
    <source>
        <dbReference type="ARBA" id="ARBA00022786"/>
    </source>
</evidence>
<dbReference type="PANTHER" id="PTHR13931">
    <property type="entry name" value="UBIQUITINATION FACTOR E4"/>
    <property type="match status" value="1"/>
</dbReference>
<dbReference type="InterPro" id="IPR019474">
    <property type="entry name" value="Ub_conjug_fac_E4_core"/>
</dbReference>
<dbReference type="VEuPathDB" id="FungiDB:H257_00681"/>
<dbReference type="InterPro" id="IPR045132">
    <property type="entry name" value="UBE4"/>
</dbReference>
<dbReference type="FunFam" id="3.30.40.10:FF:000055">
    <property type="entry name" value="Ubiquitin conjugation factor e4 a"/>
    <property type="match status" value="1"/>
</dbReference>
<evidence type="ECO:0000256" key="8">
    <source>
        <dbReference type="ARBA" id="ARBA00022679"/>
    </source>
</evidence>
<dbReference type="PROSITE" id="PS51698">
    <property type="entry name" value="U_BOX"/>
    <property type="match status" value="1"/>
</dbReference>
<reference evidence="13" key="1">
    <citation type="submission" date="2013-12" db="EMBL/GenBank/DDBJ databases">
        <title>The Genome Sequence of Aphanomyces astaci APO3.</title>
        <authorList>
            <consortium name="The Broad Institute Genomics Platform"/>
            <person name="Russ C."/>
            <person name="Tyler B."/>
            <person name="van West P."/>
            <person name="Dieguez-Uribeondo J."/>
            <person name="Young S.K."/>
            <person name="Zeng Q."/>
            <person name="Gargeya S."/>
            <person name="Fitzgerald M."/>
            <person name="Abouelleil A."/>
            <person name="Alvarado L."/>
            <person name="Chapman S.B."/>
            <person name="Gainer-Dewar J."/>
            <person name="Goldberg J."/>
            <person name="Griggs A."/>
            <person name="Gujja S."/>
            <person name="Hansen M."/>
            <person name="Howarth C."/>
            <person name="Imamovic A."/>
            <person name="Ireland A."/>
            <person name="Larimer J."/>
            <person name="McCowan C."/>
            <person name="Murphy C."/>
            <person name="Pearson M."/>
            <person name="Poon T.W."/>
            <person name="Priest M."/>
            <person name="Roberts A."/>
            <person name="Saif S."/>
            <person name="Shea T."/>
            <person name="Sykes S."/>
            <person name="Wortman J."/>
            <person name="Nusbaum C."/>
            <person name="Birren B."/>
        </authorList>
    </citation>
    <scope>NUCLEOTIDE SEQUENCE [LARGE SCALE GENOMIC DNA]</scope>
    <source>
        <strain evidence="13">APO3</strain>
    </source>
</reference>
<comment type="similarity">
    <text evidence="5">Belongs to the ubiquitin conjugation factor E4 family.</text>
</comment>
<dbReference type="RefSeq" id="XP_009821775.1">
    <property type="nucleotide sequence ID" value="XM_009823473.1"/>
</dbReference>
<dbReference type="OrthoDB" id="20295at2759"/>